<sequence length="771" mass="87089">MRISERKVELLAPAGSMEALHAAVQNGCDAVYLGGSMFGARAFANNFDEDEIKEAIAYAHVYGVRVFVTVNTLIREEEFEDCVRYVQFLYEHDVDAVIIQDLGLFSVLQKRFPDMELHASTQMHIHNPQGIRFMEACGASRVVVPRETSLKEIRAYATLGVDLEVFVQGALCVSYSGQCLMSSLTLQRSGNRGECAQNCRMKYQLEKRIAGHSEILHGEGDYLLSPKDMNTLERVPELIEAGIASFKIEGRMKRPEYVALMVALYRKAIDAYYAGTAFSYDEAVDIQMKKIFNRGFTQGHLFHQYGPQLMNPVRPNHIGIKVGTIIQVTRDKMVIRLQDTLRQQDGIRILQEPQDIGFQVNFLYKNGLLVNHGAAGDIVELDKTAPVVKGSIVLKTSDAQQLQALQKSYADAPRKVAVSAQFTMQIGKPAVLEVMDEEGRSVRVESDALCEEARRTPLKEERIAAQLKKSGDTPFVFRQISYQLDAQGILPIRELNQMRRSALASMEEERKILHKHRRMLTDQQPVIHTAQEAPSLCAIVHTQEQLQACLQEGIDMIFVENHSLYEQMKHSKGIYPRTPRVMKEEYPAALTMVQETGGLHAGTEVFCDTSLNMTNSYTAAFLLHHGARGVSFSLESSLEDCIAIKQCFQERYAVDAPFLYTVYSRDELMLSEYCPINSVICKRTSRNCGLCRQGAEYALIDVKKHRYPILCDDACRTHILHYEVRNHIAQIPEAKRQGIRHFLCTFTIERAADCHRIISACKAQLQMKQDA</sequence>
<dbReference type="InterPro" id="IPR001539">
    <property type="entry name" value="Peptidase_U32"/>
</dbReference>
<gene>
    <name evidence="2" type="ORF">DXA38_07375</name>
</gene>
<dbReference type="InterPro" id="IPR051454">
    <property type="entry name" value="RNA/ubiquinone_mod_enzymes"/>
</dbReference>
<dbReference type="PANTHER" id="PTHR30217:SF10">
    <property type="entry name" value="23S RRNA 5-HYDROXYCYTIDINE C2501 SYNTHASE"/>
    <property type="match status" value="1"/>
</dbReference>
<proteinExistence type="predicted"/>
<evidence type="ECO:0000313" key="2">
    <source>
        <dbReference type="EMBL" id="RGC16496.1"/>
    </source>
</evidence>
<dbReference type="Proteomes" id="UP000260025">
    <property type="component" value="Unassembled WGS sequence"/>
</dbReference>
<dbReference type="PANTHER" id="PTHR30217">
    <property type="entry name" value="PEPTIDASE U32 FAMILY"/>
    <property type="match status" value="1"/>
</dbReference>
<dbReference type="AlphaFoldDB" id="A0A3E2VYI5"/>
<reference evidence="2 3" key="1">
    <citation type="submission" date="2018-08" db="EMBL/GenBank/DDBJ databases">
        <title>A genome reference for cultivated species of the human gut microbiota.</title>
        <authorList>
            <person name="Zou Y."/>
            <person name="Xue W."/>
            <person name="Luo G."/>
        </authorList>
    </citation>
    <scope>NUCLEOTIDE SEQUENCE [LARGE SCALE GENOMIC DNA]</scope>
    <source>
        <strain evidence="2 3">OF01-2LB</strain>
    </source>
</reference>
<accession>A0A3E2VYI5</accession>
<dbReference type="PROSITE" id="PS01276">
    <property type="entry name" value="PEPTIDASE_U32"/>
    <property type="match status" value="1"/>
</dbReference>
<dbReference type="EMBL" id="QVEV01000008">
    <property type="protein sequence ID" value="RGC16496.1"/>
    <property type="molecule type" value="Genomic_DNA"/>
</dbReference>
<dbReference type="Pfam" id="PF12392">
    <property type="entry name" value="DUF3656"/>
    <property type="match status" value="1"/>
</dbReference>
<protein>
    <submittedName>
        <fullName evidence="2">U32 family peptidase</fullName>
    </submittedName>
</protein>
<comment type="caution">
    <text evidence="2">The sequence shown here is derived from an EMBL/GenBank/DDBJ whole genome shotgun (WGS) entry which is preliminary data.</text>
</comment>
<dbReference type="Pfam" id="PF01136">
    <property type="entry name" value="Peptidase_U32"/>
    <property type="match status" value="1"/>
</dbReference>
<dbReference type="InterPro" id="IPR020988">
    <property type="entry name" value="Pept_U32_collagenase"/>
</dbReference>
<organism evidence="2 3">
    <name type="scientific">Clostridium innocuum</name>
    <dbReference type="NCBI Taxonomy" id="1522"/>
    <lineage>
        <taxon>Bacteria</taxon>
        <taxon>Bacillati</taxon>
        <taxon>Bacillota</taxon>
        <taxon>Clostridia</taxon>
        <taxon>Eubacteriales</taxon>
        <taxon>Clostridiaceae</taxon>
        <taxon>Clostridium</taxon>
    </lineage>
</organism>
<dbReference type="OrthoDB" id="9807498at2"/>
<evidence type="ECO:0000313" key="3">
    <source>
        <dbReference type="Proteomes" id="UP000260025"/>
    </source>
</evidence>
<dbReference type="RefSeq" id="WP_117442606.1">
    <property type="nucleotide sequence ID" value="NZ_JAJFEN010000071.1"/>
</dbReference>
<feature type="domain" description="Peptidase U32 collagenase" evidence="1">
    <location>
        <begin position="393"/>
        <end position="510"/>
    </location>
</feature>
<evidence type="ECO:0000259" key="1">
    <source>
        <dbReference type="Pfam" id="PF12392"/>
    </source>
</evidence>
<name>A0A3E2VYI5_CLOIN</name>